<reference evidence="1 2" key="2">
    <citation type="journal article" date="2022" name="Mol. Biol. Evol.">
        <title>Comparative Genomics Reveals Insights into the Divergent Evolution of Astigmatic Mites and Household Pest Adaptations.</title>
        <authorList>
            <person name="Xiong Q."/>
            <person name="Wan A.T."/>
            <person name="Liu X."/>
            <person name="Fung C.S."/>
            <person name="Xiao X."/>
            <person name="Malainual N."/>
            <person name="Hou J."/>
            <person name="Wang L."/>
            <person name="Wang M."/>
            <person name="Yang K.Y."/>
            <person name="Cui Y."/>
            <person name="Leung E.L."/>
            <person name="Nong W."/>
            <person name="Shin S.K."/>
            <person name="Au S.W."/>
            <person name="Jeong K.Y."/>
            <person name="Chew F.T."/>
            <person name="Hui J.H."/>
            <person name="Leung T.F."/>
            <person name="Tungtrongchitr A."/>
            <person name="Zhong N."/>
            <person name="Liu Z."/>
            <person name="Tsui S.K."/>
        </authorList>
    </citation>
    <scope>NUCLEOTIDE SEQUENCE [LARGE SCALE GENOMIC DNA]</scope>
    <source>
        <strain evidence="1">Derp</strain>
    </source>
</reference>
<reference evidence="1 2" key="1">
    <citation type="journal article" date="2018" name="J. Allergy Clin. Immunol.">
        <title>High-quality assembly of Dermatophagoides pteronyssinus genome and transcriptome reveals a wide range of novel allergens.</title>
        <authorList>
            <person name="Liu X.Y."/>
            <person name="Yang K.Y."/>
            <person name="Wang M.Q."/>
            <person name="Kwok J.S."/>
            <person name="Zeng X."/>
            <person name="Yang Z."/>
            <person name="Xiao X.J."/>
            <person name="Lau C.P."/>
            <person name="Li Y."/>
            <person name="Huang Z.M."/>
            <person name="Ba J.G."/>
            <person name="Yim A.K."/>
            <person name="Ouyang C.Y."/>
            <person name="Ngai S.M."/>
            <person name="Chan T.F."/>
            <person name="Leung E.L."/>
            <person name="Liu L."/>
            <person name="Liu Z.G."/>
            <person name="Tsui S.K."/>
        </authorList>
    </citation>
    <scope>NUCLEOTIDE SEQUENCE [LARGE SCALE GENOMIC DNA]</scope>
    <source>
        <strain evidence="1">Derp</strain>
    </source>
</reference>
<dbReference type="Proteomes" id="UP000887458">
    <property type="component" value="Unassembled WGS sequence"/>
</dbReference>
<proteinExistence type="predicted"/>
<keyword evidence="2" id="KW-1185">Reference proteome</keyword>
<accession>A0ABQ8JI34</accession>
<organism evidence="1 2">
    <name type="scientific">Dermatophagoides pteronyssinus</name>
    <name type="common">European house dust mite</name>
    <dbReference type="NCBI Taxonomy" id="6956"/>
    <lineage>
        <taxon>Eukaryota</taxon>
        <taxon>Metazoa</taxon>
        <taxon>Ecdysozoa</taxon>
        <taxon>Arthropoda</taxon>
        <taxon>Chelicerata</taxon>
        <taxon>Arachnida</taxon>
        <taxon>Acari</taxon>
        <taxon>Acariformes</taxon>
        <taxon>Sarcoptiformes</taxon>
        <taxon>Astigmata</taxon>
        <taxon>Psoroptidia</taxon>
        <taxon>Analgoidea</taxon>
        <taxon>Pyroglyphidae</taxon>
        <taxon>Dermatophagoidinae</taxon>
        <taxon>Dermatophagoides</taxon>
    </lineage>
</organism>
<dbReference type="EMBL" id="NJHN03000037">
    <property type="protein sequence ID" value="KAH9422270.1"/>
    <property type="molecule type" value="Genomic_DNA"/>
</dbReference>
<protein>
    <submittedName>
        <fullName evidence="1">Uncharacterized protein</fullName>
    </submittedName>
</protein>
<evidence type="ECO:0000313" key="1">
    <source>
        <dbReference type="EMBL" id="KAH9422270.1"/>
    </source>
</evidence>
<comment type="caution">
    <text evidence="1">The sequence shown here is derived from an EMBL/GenBank/DDBJ whole genome shotgun (WGS) entry which is preliminary data.</text>
</comment>
<evidence type="ECO:0000313" key="2">
    <source>
        <dbReference type="Proteomes" id="UP000887458"/>
    </source>
</evidence>
<gene>
    <name evidence="1" type="ORF">DERP_002567</name>
</gene>
<sequence>MIIHPNSWWPSSLHLLIVDHESNMILDEFESISTSSSSSSSTEICSIVRFNRMFVGWPSSSSSIESPFSLSESSSTTHIGLLSKFLDSLIISSCMPNQCFCT</sequence>
<name>A0ABQ8JI34_DERPT</name>